<comment type="caution">
    <text evidence="13">The sequence shown here is derived from an EMBL/GenBank/DDBJ whole genome shotgun (WGS) entry which is preliminary data.</text>
</comment>
<dbReference type="PROSITE" id="PS51158">
    <property type="entry name" value="ALPHA_KINASE"/>
    <property type="match status" value="1"/>
</dbReference>
<dbReference type="InterPro" id="IPR051852">
    <property type="entry name" value="Alpha-type_PK"/>
</dbReference>
<feature type="transmembrane region" description="Helical" evidence="11">
    <location>
        <begin position="366"/>
        <end position="389"/>
    </location>
</feature>
<evidence type="ECO:0000313" key="14">
    <source>
        <dbReference type="Proteomes" id="UP001165189"/>
    </source>
</evidence>
<organism evidence="13 14">
    <name type="scientific">Aspergillus oryzae var. brunneus</name>
    <dbReference type="NCBI Taxonomy" id="332754"/>
    <lineage>
        <taxon>Eukaryota</taxon>
        <taxon>Fungi</taxon>
        <taxon>Dikarya</taxon>
        <taxon>Ascomycota</taxon>
        <taxon>Pezizomycotina</taxon>
        <taxon>Eurotiomycetes</taxon>
        <taxon>Eurotiomycetidae</taxon>
        <taxon>Eurotiales</taxon>
        <taxon>Aspergillaceae</taxon>
        <taxon>Aspergillus</taxon>
        <taxon>Aspergillus subgen. Circumdati</taxon>
    </lineage>
</organism>
<dbReference type="PANTHER" id="PTHR45992">
    <property type="entry name" value="EUKARYOTIC ELONGATION FACTOR 2 KINASE-RELATED"/>
    <property type="match status" value="1"/>
</dbReference>
<evidence type="ECO:0000256" key="11">
    <source>
        <dbReference type="SAM" id="Phobius"/>
    </source>
</evidence>
<feature type="transmembrane region" description="Helical" evidence="11">
    <location>
        <begin position="454"/>
        <end position="473"/>
    </location>
</feature>
<dbReference type="CDD" id="cd17509">
    <property type="entry name" value="Alpha_kinase"/>
    <property type="match status" value="1"/>
</dbReference>
<protein>
    <submittedName>
        <fullName evidence="13">Unnamed protein product</fullName>
    </submittedName>
</protein>
<feature type="transmembrane region" description="Helical" evidence="11">
    <location>
        <begin position="409"/>
        <end position="433"/>
    </location>
</feature>
<evidence type="ECO:0000259" key="12">
    <source>
        <dbReference type="PROSITE" id="PS51158"/>
    </source>
</evidence>
<feature type="coiled-coil region" evidence="10">
    <location>
        <begin position="493"/>
        <end position="524"/>
    </location>
</feature>
<keyword evidence="8 11" id="KW-1133">Transmembrane helix</keyword>
<dbReference type="Gene3D" id="1.20.120.350">
    <property type="entry name" value="Voltage-gated potassium channels. Chain C"/>
    <property type="match status" value="1"/>
</dbReference>
<keyword evidence="7" id="KW-0067">ATP-binding</keyword>
<dbReference type="InterPro" id="IPR011009">
    <property type="entry name" value="Kinase-like_dom_sf"/>
</dbReference>
<evidence type="ECO:0000256" key="7">
    <source>
        <dbReference type="ARBA" id="ARBA00022840"/>
    </source>
</evidence>
<dbReference type="SMART" id="SM00811">
    <property type="entry name" value="Alpha_kinase"/>
    <property type="match status" value="1"/>
</dbReference>
<evidence type="ECO:0000256" key="3">
    <source>
        <dbReference type="ARBA" id="ARBA00022679"/>
    </source>
</evidence>
<evidence type="ECO:0000256" key="2">
    <source>
        <dbReference type="ARBA" id="ARBA00022527"/>
    </source>
</evidence>
<dbReference type="InterPro" id="IPR004166">
    <property type="entry name" value="a-kinase_dom"/>
</dbReference>
<dbReference type="PANTHER" id="PTHR45992:SF11">
    <property type="entry name" value="ALPHA-TYPE PROTEIN KINASE DOMAIN-CONTAINING PROTEIN"/>
    <property type="match status" value="1"/>
</dbReference>
<dbReference type="Pfam" id="PF00520">
    <property type="entry name" value="Ion_trans"/>
    <property type="match status" value="1"/>
</dbReference>
<evidence type="ECO:0000313" key="13">
    <source>
        <dbReference type="EMBL" id="GMG54474.1"/>
    </source>
</evidence>
<keyword evidence="5" id="KW-0547">Nucleotide-binding</keyword>
<keyword evidence="14" id="KW-1185">Reference proteome</keyword>
<name>A0ABQ6L938_ASPOZ</name>
<evidence type="ECO:0000256" key="6">
    <source>
        <dbReference type="ARBA" id="ARBA00022777"/>
    </source>
</evidence>
<evidence type="ECO:0000256" key="1">
    <source>
        <dbReference type="ARBA" id="ARBA00004141"/>
    </source>
</evidence>
<evidence type="ECO:0000256" key="8">
    <source>
        <dbReference type="ARBA" id="ARBA00022989"/>
    </source>
</evidence>
<proteinExistence type="predicted"/>
<keyword evidence="3" id="KW-0808">Transferase</keyword>
<keyword evidence="6" id="KW-0418">Kinase</keyword>
<sequence>MYRTCAACGRDLPQSSYTANQFSKGPGVSRCASCVHGHHADTVSAGQTNSGRYNNSNKCSVPNSALKNSFAQGAFRWVAKGSYTSGSRRGQACVVKWFKTGAVFSDDYFTLDIKAVDKALEIVNRFNQLNIINKVVKINVPEIWHFTDDSSDEWAGQRHLCEPFIQNYQKFNSNTGWNDDSKAWGEVMQALSHFSYHISGGNYVLCDLQGGIYQHELVLSDPVILSRTREYGVTDLGPDGISSFFSLHAYNNFYRPNWTQPANPVQRFRPVPGTTMIRRTVPYESCSRQKQKAKRNTFLDPQSKTKHPRIESINMASPSDPLLHEHTGPRSLRQRPIYLPEEQGQRIIAQWRRAARDFLSSRRGHYLVLLLVSVDVACTFADFLIELHVCELTKHGSHVAIGWGVTQKVLAIVGLVFSCLFMLELMVTVFSFGKGISSYQMADRISYFSSKFHVFDALVIIVAFGVDVALHGIEEELGSLIVVLRLWRVFKIIEELQSANEDTLEEYEHEIERLRQENTYLRQRLNVSLSNADPMD</sequence>
<dbReference type="InterPro" id="IPR027359">
    <property type="entry name" value="Volt_channel_dom_sf"/>
</dbReference>
<reference evidence="13" key="1">
    <citation type="submission" date="2023-04" db="EMBL/GenBank/DDBJ databases">
        <title>Aspergillus oryzae var. brunneus NBRC 4377.</title>
        <authorList>
            <person name="Ichikawa N."/>
            <person name="Sato H."/>
            <person name="Tonouchi N."/>
        </authorList>
    </citation>
    <scope>NUCLEOTIDE SEQUENCE</scope>
    <source>
        <strain evidence="13">NBRC 4377</strain>
    </source>
</reference>
<evidence type="ECO:0000256" key="10">
    <source>
        <dbReference type="SAM" id="Coils"/>
    </source>
</evidence>
<dbReference type="EMBL" id="BSYB01000089">
    <property type="protein sequence ID" value="GMG54474.1"/>
    <property type="molecule type" value="Genomic_DNA"/>
</dbReference>
<accession>A0ABQ6L938</accession>
<dbReference type="InterPro" id="IPR005821">
    <property type="entry name" value="Ion_trans_dom"/>
</dbReference>
<comment type="subcellular location">
    <subcellularLocation>
        <location evidence="1">Membrane</location>
        <topology evidence="1">Multi-pass membrane protein</topology>
    </subcellularLocation>
</comment>
<gene>
    <name evidence="13" type="ORF">Aory05_001273000</name>
</gene>
<dbReference type="Proteomes" id="UP001165189">
    <property type="component" value="Unassembled WGS sequence"/>
</dbReference>
<dbReference type="Pfam" id="PF02816">
    <property type="entry name" value="Alpha_kinase"/>
    <property type="match status" value="1"/>
</dbReference>
<dbReference type="Gene3D" id="3.20.200.10">
    <property type="entry name" value="MHCK/EF2 kinase"/>
    <property type="match status" value="1"/>
</dbReference>
<evidence type="ECO:0000256" key="4">
    <source>
        <dbReference type="ARBA" id="ARBA00022692"/>
    </source>
</evidence>
<keyword evidence="9 11" id="KW-0472">Membrane</keyword>
<dbReference type="SUPFAM" id="SSF56112">
    <property type="entry name" value="Protein kinase-like (PK-like)"/>
    <property type="match status" value="1"/>
</dbReference>
<keyword evidence="4 11" id="KW-0812">Transmembrane</keyword>
<keyword evidence="10" id="KW-0175">Coiled coil</keyword>
<evidence type="ECO:0000256" key="9">
    <source>
        <dbReference type="ARBA" id="ARBA00023136"/>
    </source>
</evidence>
<keyword evidence="2" id="KW-0723">Serine/threonine-protein kinase</keyword>
<feature type="domain" description="Alpha-type protein kinase" evidence="12">
    <location>
        <begin position="45"/>
        <end position="265"/>
    </location>
</feature>
<evidence type="ECO:0000256" key="5">
    <source>
        <dbReference type="ARBA" id="ARBA00022741"/>
    </source>
</evidence>